<dbReference type="GO" id="GO:0019205">
    <property type="term" value="F:nucleobase-containing compound kinase activity"/>
    <property type="evidence" value="ECO:0007669"/>
    <property type="project" value="InterPro"/>
</dbReference>
<evidence type="ECO:0008006" key="7">
    <source>
        <dbReference type="Google" id="ProtNLM"/>
    </source>
</evidence>
<reference evidence="5" key="1">
    <citation type="submission" date="2018-12" db="EMBL/GenBank/DDBJ databases">
        <authorList>
            <person name="Syme R.A."/>
            <person name="Farfan-Caceres L."/>
            <person name="Lichtenzveig J."/>
        </authorList>
    </citation>
    <scope>NUCLEOTIDE SEQUENCE</scope>
    <source>
        <strain evidence="5">Al4</strain>
    </source>
</reference>
<evidence type="ECO:0000313" key="5">
    <source>
        <dbReference type="EMBL" id="KAF9698636.1"/>
    </source>
</evidence>
<dbReference type="InterPro" id="IPR000850">
    <property type="entry name" value="Adenylat/UMP-CMP_kin"/>
</dbReference>
<proteinExistence type="inferred from homology"/>
<dbReference type="OrthoDB" id="442176at2759"/>
<organism evidence="5 6">
    <name type="scientific">Ascochyta lentis</name>
    <dbReference type="NCBI Taxonomy" id="205686"/>
    <lineage>
        <taxon>Eukaryota</taxon>
        <taxon>Fungi</taxon>
        <taxon>Dikarya</taxon>
        <taxon>Ascomycota</taxon>
        <taxon>Pezizomycotina</taxon>
        <taxon>Dothideomycetes</taxon>
        <taxon>Pleosporomycetidae</taxon>
        <taxon>Pleosporales</taxon>
        <taxon>Pleosporineae</taxon>
        <taxon>Didymellaceae</taxon>
        <taxon>Ascochyta</taxon>
    </lineage>
</organism>
<dbReference type="AlphaFoldDB" id="A0A8H7JAB3"/>
<dbReference type="GO" id="GO:0006139">
    <property type="term" value="P:nucleobase-containing compound metabolic process"/>
    <property type="evidence" value="ECO:0007669"/>
    <property type="project" value="InterPro"/>
</dbReference>
<dbReference type="Proteomes" id="UP000651452">
    <property type="component" value="Unassembled WGS sequence"/>
</dbReference>
<dbReference type="PRINTS" id="PR00094">
    <property type="entry name" value="ADENYLTKNASE"/>
</dbReference>
<accession>A0A8H7JAB3</accession>
<keyword evidence="3 4" id="KW-0418">Kinase</keyword>
<evidence type="ECO:0000313" key="6">
    <source>
        <dbReference type="Proteomes" id="UP000651452"/>
    </source>
</evidence>
<dbReference type="GO" id="GO:0005524">
    <property type="term" value="F:ATP binding"/>
    <property type="evidence" value="ECO:0007669"/>
    <property type="project" value="InterPro"/>
</dbReference>
<comment type="similarity">
    <text evidence="4">Belongs to the adenylate kinase family.</text>
</comment>
<protein>
    <recommendedName>
        <fullName evidence="7">P-loop containing nucleoside triphosphate hydrolase protein</fullName>
    </recommendedName>
</protein>
<comment type="caution">
    <text evidence="5">The sequence shown here is derived from an EMBL/GenBank/DDBJ whole genome shotgun (WGS) entry which is preliminary data.</text>
</comment>
<evidence type="ECO:0000256" key="2">
    <source>
        <dbReference type="ARBA" id="ARBA00022741"/>
    </source>
</evidence>
<dbReference type="Pfam" id="PF13207">
    <property type="entry name" value="AAA_17"/>
    <property type="match status" value="1"/>
</dbReference>
<reference evidence="5" key="2">
    <citation type="submission" date="2020-09" db="EMBL/GenBank/DDBJ databases">
        <title>Reference genome assembly for Australian Ascochyta lentis isolate Al4.</title>
        <authorList>
            <person name="Lee R.C."/>
            <person name="Farfan-Caceres L.M."/>
            <person name="Debler J.W."/>
            <person name="Williams A.H."/>
            <person name="Henares B.M."/>
        </authorList>
    </citation>
    <scope>NUCLEOTIDE SEQUENCE</scope>
    <source>
        <strain evidence="5">Al4</strain>
    </source>
</reference>
<keyword evidence="1 4" id="KW-0808">Transferase</keyword>
<sequence>MDTDIEQTEIEQITSSGPLLVFVLGAPCSGKSTLCAALAERYNLDHFSLGDELRSLVSDTPSGPVARIKPLFSDSELETFRSNLYAGTLGPIHLTPKYVKERVFPSSCEPENVRMLVDGFPRDAERWVPFKEFAKPVWTPSKRGVLIVLDVDKDTARDRFTRRGRAGDVFERRFDEHMRLIAGIVEAMRKDDMTIFNVRKEENADVEATVDRLAGFLG</sequence>
<name>A0A8H7JAB3_9PLEO</name>
<dbReference type="EMBL" id="RZGK01000006">
    <property type="protein sequence ID" value="KAF9698636.1"/>
    <property type="molecule type" value="Genomic_DNA"/>
</dbReference>
<dbReference type="InterPro" id="IPR027417">
    <property type="entry name" value="P-loop_NTPase"/>
</dbReference>
<evidence type="ECO:0000256" key="1">
    <source>
        <dbReference type="ARBA" id="ARBA00022679"/>
    </source>
</evidence>
<dbReference type="SUPFAM" id="SSF52540">
    <property type="entry name" value="P-loop containing nucleoside triphosphate hydrolases"/>
    <property type="match status" value="1"/>
</dbReference>
<dbReference type="Gene3D" id="3.40.50.300">
    <property type="entry name" value="P-loop containing nucleotide triphosphate hydrolases"/>
    <property type="match status" value="1"/>
</dbReference>
<keyword evidence="6" id="KW-1185">Reference proteome</keyword>
<evidence type="ECO:0000256" key="3">
    <source>
        <dbReference type="ARBA" id="ARBA00022777"/>
    </source>
</evidence>
<evidence type="ECO:0000256" key="4">
    <source>
        <dbReference type="RuleBase" id="RU003330"/>
    </source>
</evidence>
<dbReference type="PANTHER" id="PTHR23359">
    <property type="entry name" value="NUCLEOTIDE KINASE"/>
    <property type="match status" value="1"/>
</dbReference>
<keyword evidence="2" id="KW-0547">Nucleotide-binding</keyword>
<gene>
    <name evidence="5" type="ORF">EKO04_003774</name>
</gene>